<reference evidence="4 5" key="1">
    <citation type="journal article" date="2023" name="G3 (Bethesda)">
        <title>A chromosome-length genome assembly and annotation of blackberry (Rubus argutus, cv. 'Hillquist').</title>
        <authorList>
            <person name="Bruna T."/>
            <person name="Aryal R."/>
            <person name="Dudchenko O."/>
            <person name="Sargent D.J."/>
            <person name="Mead D."/>
            <person name="Buti M."/>
            <person name="Cavallini A."/>
            <person name="Hytonen T."/>
            <person name="Andres J."/>
            <person name="Pham M."/>
            <person name="Weisz D."/>
            <person name="Mascagni F."/>
            <person name="Usai G."/>
            <person name="Natali L."/>
            <person name="Bassil N."/>
            <person name="Fernandez G.E."/>
            <person name="Lomsadze A."/>
            <person name="Armour M."/>
            <person name="Olukolu B."/>
            <person name="Poorten T."/>
            <person name="Britton C."/>
            <person name="Davik J."/>
            <person name="Ashrafi H."/>
            <person name="Aiden E.L."/>
            <person name="Borodovsky M."/>
            <person name="Worthington M."/>
        </authorList>
    </citation>
    <scope>NUCLEOTIDE SEQUENCE [LARGE SCALE GENOMIC DNA]</scope>
    <source>
        <strain evidence="4">PI 553951</strain>
    </source>
</reference>
<dbReference type="GO" id="GO:0004029">
    <property type="term" value="F:aldehyde dehydrogenase (NAD+) activity"/>
    <property type="evidence" value="ECO:0007669"/>
    <property type="project" value="TreeGrafter"/>
</dbReference>
<organism evidence="4 5">
    <name type="scientific">Rubus argutus</name>
    <name type="common">Southern blackberry</name>
    <dbReference type="NCBI Taxonomy" id="59490"/>
    <lineage>
        <taxon>Eukaryota</taxon>
        <taxon>Viridiplantae</taxon>
        <taxon>Streptophyta</taxon>
        <taxon>Embryophyta</taxon>
        <taxon>Tracheophyta</taxon>
        <taxon>Spermatophyta</taxon>
        <taxon>Magnoliopsida</taxon>
        <taxon>eudicotyledons</taxon>
        <taxon>Gunneridae</taxon>
        <taxon>Pentapetalae</taxon>
        <taxon>rosids</taxon>
        <taxon>fabids</taxon>
        <taxon>Rosales</taxon>
        <taxon>Rosaceae</taxon>
        <taxon>Rosoideae</taxon>
        <taxon>Rosoideae incertae sedis</taxon>
        <taxon>Rubus</taxon>
    </lineage>
</organism>
<dbReference type="PANTHER" id="PTHR43570:SF17">
    <property type="entry name" value="ALDEHYDE DEHYDROGENASE FAMILY 3 MEMBER F1"/>
    <property type="match status" value="1"/>
</dbReference>
<feature type="domain" description="Aldehyde dehydrogenase" evidence="3">
    <location>
        <begin position="5"/>
        <end position="222"/>
    </location>
</feature>
<dbReference type="InterPro" id="IPR016162">
    <property type="entry name" value="Ald_DH_N"/>
</dbReference>
<dbReference type="InterPro" id="IPR016161">
    <property type="entry name" value="Ald_DH/histidinol_DH"/>
</dbReference>
<evidence type="ECO:0000313" key="5">
    <source>
        <dbReference type="Proteomes" id="UP001457282"/>
    </source>
</evidence>
<dbReference type="SUPFAM" id="SSF53720">
    <property type="entry name" value="ALDH-like"/>
    <property type="match status" value="1"/>
</dbReference>
<evidence type="ECO:0000313" key="4">
    <source>
        <dbReference type="EMBL" id="KAK9948475.1"/>
    </source>
</evidence>
<dbReference type="FunFam" id="3.40.605.10:FF:000004">
    <property type="entry name" value="Aldehyde dehydrogenase"/>
    <property type="match status" value="1"/>
</dbReference>
<dbReference type="AlphaFoldDB" id="A0AAW1YI61"/>
<dbReference type="GO" id="GO:0006081">
    <property type="term" value="P:aldehyde metabolic process"/>
    <property type="evidence" value="ECO:0007669"/>
    <property type="project" value="InterPro"/>
</dbReference>
<accession>A0AAW1YI61</accession>
<dbReference type="EMBL" id="JBEDUW010000001">
    <property type="protein sequence ID" value="KAK9948475.1"/>
    <property type="molecule type" value="Genomic_DNA"/>
</dbReference>
<evidence type="ECO:0000256" key="1">
    <source>
        <dbReference type="ARBA" id="ARBA00009986"/>
    </source>
</evidence>
<name>A0AAW1YI61_RUBAR</name>
<gene>
    <name evidence="4" type="ORF">M0R45_004048</name>
</gene>
<dbReference type="Gene3D" id="3.40.309.10">
    <property type="entry name" value="Aldehyde Dehydrogenase, Chain A, domain 2"/>
    <property type="match status" value="1"/>
</dbReference>
<dbReference type="GO" id="GO:0005737">
    <property type="term" value="C:cytoplasm"/>
    <property type="evidence" value="ECO:0007669"/>
    <property type="project" value="TreeGrafter"/>
</dbReference>
<sequence length="236" mass="26022">MTKIVEQTLSELRQTFKSGRTRSVAWRKTQLTALLQLIKDHEAKVFEALYQDLGKHPVEAYRDEIGVVVKSVNYTLSNLDKWVASKKVELPLLLITSRGDLLPEPLGVVLIFASWNFPISLALDPVIGAIAAGNALVLKPSEQAPACSSFFANTIPQYLDRNAIRIIEGGAEISEQLLQQKWDKIFFTGSPHIGRIVMTAAAKHLTPVTLELGGKCPIILDKLSNPSDLKVAIKEL</sequence>
<dbReference type="Pfam" id="PF00171">
    <property type="entry name" value="Aldedh"/>
    <property type="match status" value="1"/>
</dbReference>
<dbReference type="Proteomes" id="UP001457282">
    <property type="component" value="Unassembled WGS sequence"/>
</dbReference>
<protein>
    <recommendedName>
        <fullName evidence="3">Aldehyde dehydrogenase domain-containing protein</fullName>
    </recommendedName>
</protein>
<dbReference type="InterPro" id="IPR012394">
    <property type="entry name" value="Aldehyde_DH_NAD(P)"/>
</dbReference>
<comment type="similarity">
    <text evidence="1">Belongs to the aldehyde dehydrogenase family.</text>
</comment>
<dbReference type="InterPro" id="IPR016163">
    <property type="entry name" value="Ald_DH_C"/>
</dbReference>
<dbReference type="Gene3D" id="3.40.605.10">
    <property type="entry name" value="Aldehyde Dehydrogenase, Chain A, domain 1"/>
    <property type="match status" value="1"/>
</dbReference>
<keyword evidence="2" id="KW-0560">Oxidoreductase</keyword>
<comment type="caution">
    <text evidence="4">The sequence shown here is derived from an EMBL/GenBank/DDBJ whole genome shotgun (WGS) entry which is preliminary data.</text>
</comment>
<keyword evidence="5" id="KW-1185">Reference proteome</keyword>
<evidence type="ECO:0000256" key="2">
    <source>
        <dbReference type="ARBA" id="ARBA00023002"/>
    </source>
</evidence>
<evidence type="ECO:0000259" key="3">
    <source>
        <dbReference type="Pfam" id="PF00171"/>
    </source>
</evidence>
<dbReference type="PANTHER" id="PTHR43570">
    <property type="entry name" value="ALDEHYDE DEHYDROGENASE"/>
    <property type="match status" value="1"/>
</dbReference>
<proteinExistence type="inferred from homology"/>
<dbReference type="InterPro" id="IPR015590">
    <property type="entry name" value="Aldehyde_DH_dom"/>
</dbReference>